<proteinExistence type="predicted"/>
<organism evidence="2 3">
    <name type="scientific">Fusarium vanettenii (strain ATCC MYA-4622 / CBS 123669 / FGSC 9596 / NRRL 45880 / 77-13-4)</name>
    <name type="common">Fusarium solani subsp. pisi</name>
    <dbReference type="NCBI Taxonomy" id="660122"/>
    <lineage>
        <taxon>Eukaryota</taxon>
        <taxon>Fungi</taxon>
        <taxon>Dikarya</taxon>
        <taxon>Ascomycota</taxon>
        <taxon>Pezizomycotina</taxon>
        <taxon>Sordariomycetes</taxon>
        <taxon>Hypocreomycetidae</taxon>
        <taxon>Hypocreales</taxon>
        <taxon>Nectriaceae</taxon>
        <taxon>Fusarium</taxon>
        <taxon>Fusarium solani species complex</taxon>
        <taxon>Fusarium vanettenii</taxon>
    </lineage>
</organism>
<dbReference type="PANTHER" id="PTHR10622">
    <property type="entry name" value="HET DOMAIN-CONTAINING PROTEIN"/>
    <property type="match status" value="1"/>
</dbReference>
<name>C7YP64_FUSV7</name>
<dbReference type="RefSeq" id="XP_003051956.1">
    <property type="nucleotide sequence ID" value="XM_003051910.1"/>
</dbReference>
<feature type="domain" description="Heterokaryon incompatibility" evidence="1">
    <location>
        <begin position="22"/>
        <end position="104"/>
    </location>
</feature>
<dbReference type="KEGG" id="nhe:NECHADRAFT_18070"/>
<dbReference type="Proteomes" id="UP000005206">
    <property type="component" value="Chromosome 4"/>
</dbReference>
<dbReference type="VEuPathDB" id="FungiDB:NECHADRAFT_18070"/>
<evidence type="ECO:0000313" key="2">
    <source>
        <dbReference type="EMBL" id="EEU46243.1"/>
    </source>
</evidence>
<dbReference type="HOGENOM" id="CLU_000288_138_0_1"/>
<keyword evidence="3" id="KW-1185">Reference proteome</keyword>
<evidence type="ECO:0000313" key="3">
    <source>
        <dbReference type="Proteomes" id="UP000005206"/>
    </source>
</evidence>
<evidence type="ECO:0000259" key="1">
    <source>
        <dbReference type="Pfam" id="PF06985"/>
    </source>
</evidence>
<feature type="non-terminal residue" evidence="2">
    <location>
        <position position="265"/>
    </location>
</feature>
<accession>C7YP64</accession>
<dbReference type="STRING" id="660122.C7YP64"/>
<dbReference type="InParanoid" id="C7YP64"/>
<dbReference type="InterPro" id="IPR010730">
    <property type="entry name" value="HET"/>
</dbReference>
<protein>
    <recommendedName>
        <fullName evidence="1">Heterokaryon incompatibility domain-containing protein</fullName>
    </recommendedName>
</protein>
<dbReference type="PANTHER" id="PTHR10622:SF10">
    <property type="entry name" value="HET DOMAIN-CONTAINING PROTEIN"/>
    <property type="match status" value="1"/>
</dbReference>
<dbReference type="GeneID" id="9670909"/>
<reference evidence="2 3" key="1">
    <citation type="journal article" date="2009" name="PLoS Genet.">
        <title>The genome of Nectria haematococca: contribution of supernumerary chromosomes to gene expansion.</title>
        <authorList>
            <person name="Coleman J.J."/>
            <person name="Rounsley S.D."/>
            <person name="Rodriguez-Carres M."/>
            <person name="Kuo A."/>
            <person name="Wasmann C.C."/>
            <person name="Grimwood J."/>
            <person name="Schmutz J."/>
            <person name="Taga M."/>
            <person name="White G.J."/>
            <person name="Zhou S."/>
            <person name="Schwartz D.C."/>
            <person name="Freitag M."/>
            <person name="Ma L.J."/>
            <person name="Danchin E.G."/>
            <person name="Henrissat B."/>
            <person name="Coutinho P.M."/>
            <person name="Nelson D.R."/>
            <person name="Straney D."/>
            <person name="Napoli C.A."/>
            <person name="Barker B.M."/>
            <person name="Gribskov M."/>
            <person name="Rep M."/>
            <person name="Kroken S."/>
            <person name="Molnar I."/>
            <person name="Rensing C."/>
            <person name="Kennell J.C."/>
            <person name="Zamora J."/>
            <person name="Farman M.L."/>
            <person name="Selker E.U."/>
            <person name="Salamov A."/>
            <person name="Shapiro H."/>
            <person name="Pangilinan J."/>
            <person name="Lindquist E."/>
            <person name="Lamers C."/>
            <person name="Grigoriev I.V."/>
            <person name="Geiser D.M."/>
            <person name="Covert S.F."/>
            <person name="Temporini E."/>
            <person name="Vanetten H.D."/>
        </authorList>
    </citation>
    <scope>NUCLEOTIDE SEQUENCE [LARGE SCALE GENOMIC DNA]</scope>
    <source>
        <strain evidence="3">ATCC MYA-4622 / CBS 123669 / FGSC 9596 / NRRL 45880 / 77-13-4</strain>
    </source>
</reference>
<dbReference type="OMA" id="TWIWIDS"/>
<gene>
    <name evidence="2" type="ORF">NECHADRAFT_18070</name>
</gene>
<dbReference type="AlphaFoldDB" id="C7YP64"/>
<dbReference type="EMBL" id="GG698898">
    <property type="protein sequence ID" value="EEU46243.1"/>
    <property type="molecule type" value="Genomic_DNA"/>
</dbReference>
<dbReference type="OrthoDB" id="20872at2759"/>
<dbReference type="eggNOG" id="KOG4177">
    <property type="taxonomic scope" value="Eukaryota"/>
</dbReference>
<dbReference type="Pfam" id="PF06985">
    <property type="entry name" value="HET"/>
    <property type="match status" value="1"/>
</dbReference>
<sequence length="265" mass="31217">MRLLNTTSLKLEYFVEDETPMYAILSHRWEAEEILFEDVQTKEWPQKRGAKKVKKACRRAKRDGFGYIWIDTCCIDKSSSAELSEAINSMFNWYHDSQVCYAYLFDVPRKDFNESEWFTRGWTLQELIAPQQVHFFDRQWEKIGDRLSLLDSIVDITAIDRRVLGRGQHHRHCRGHEEDEVYEEGCPCVRDNGSRAFRRLLSSFNVATRMSWASRRVTKRVEDQAYALLGLFNVNMPLLYGEGTKAFRRLQQEIIRNSNDQSILA</sequence>